<evidence type="ECO:0000256" key="9">
    <source>
        <dbReference type="SAM" id="MobiDB-lite"/>
    </source>
</evidence>
<evidence type="ECO:0000256" key="2">
    <source>
        <dbReference type="ARBA" id="ARBA00022670"/>
    </source>
</evidence>
<evidence type="ECO:0000256" key="6">
    <source>
        <dbReference type="ARBA" id="ARBA00023268"/>
    </source>
</evidence>
<gene>
    <name evidence="13" type="ORF">J2S36_001132</name>
</gene>
<dbReference type="Gene3D" id="3.40.710.10">
    <property type="entry name" value="DD-peptidase/beta-lactamase superfamily"/>
    <property type="match status" value="1"/>
</dbReference>
<dbReference type="InterPro" id="IPR050396">
    <property type="entry name" value="Glycosyltr_51/Transpeptidase"/>
</dbReference>
<feature type="region of interest" description="Disordered" evidence="9">
    <location>
        <begin position="653"/>
        <end position="732"/>
    </location>
</feature>
<proteinExistence type="predicted"/>
<evidence type="ECO:0000256" key="7">
    <source>
        <dbReference type="ARBA" id="ARBA00034000"/>
    </source>
</evidence>
<evidence type="ECO:0000256" key="5">
    <source>
        <dbReference type="ARBA" id="ARBA00022801"/>
    </source>
</evidence>
<feature type="region of interest" description="Disordered" evidence="9">
    <location>
        <begin position="1"/>
        <end position="22"/>
    </location>
</feature>
<keyword evidence="10" id="KW-0472">Membrane</keyword>
<dbReference type="SUPFAM" id="SSF56601">
    <property type="entry name" value="beta-lactamase/transpeptidase-like"/>
    <property type="match status" value="1"/>
</dbReference>
<keyword evidence="6" id="KW-0511">Multifunctional enzyme</keyword>
<comment type="caution">
    <text evidence="13">The sequence shown here is derived from an EMBL/GenBank/DDBJ whole genome shotgun (WGS) entry which is preliminary data.</text>
</comment>
<sequence>MTKAARQNRKQPTRPKKRKIDYPRAGKGRVRRWLPSWRVVVGSFMLLFALGIGMFFGLYVSTTVPEPADFAIAQTTTVYYDDGKTELGTLSDVNRSVIPAEQIPAVMKNAVVASEDRSFYQNNGISPKGIIRALWNNLTGGSRQGGSTLTQQYAERYYLGTTTSLFGKAREAILALKIDQSQSKEEILANYLNTIYFGRGAYGIEAAAQAYFGVPAKDLTLEQAALLTAVIPAPSAWDPAVNPEKARQRYTRVLKLMAEDEWIKPAERDQALAIFPDTIKQKTANTLAGTNGYLLQTVKAELLNQAGFTEDQVANGGYKIVSTFNKEKQDLLVQAVNALPQDRPANNRVGAYSMNPQNGEVYALYGGKDYLVQQQNDATQSRAQAGSTFKIFTLVGAIEKDVPMHQKFPAPGTMRVPGTDLEFSNDSLINYGALDLVGMTRTSANTPYINLNLEIGASTTAETAVKMGIPQDAPGLDANIGNVLGSTSVTAKQMAQAYGVVAAGGKLHQAHTVRTVENSSGANIYTGNTSGKQVIKQDTATLATHAFRSVVSSGSAVAKRIGVPKGREYAGKSGTSSGPVSGWFIGYTPQMVTAVNMFQSGENGAEEKLTPFGGVRTVYGVTFPLEIWWDYTKPALLNAERLKFPDPAKLLALQSPPPVAPKPSETEKPAEEQVEQPRGEQPGVEAPAGNSGTQSGQEGTTGNAPAPQPPADGGQPGVAGEPDPGAGVSEGE</sequence>
<dbReference type="InterPro" id="IPR001264">
    <property type="entry name" value="Glyco_trans_51"/>
</dbReference>
<evidence type="ECO:0000256" key="3">
    <source>
        <dbReference type="ARBA" id="ARBA00022676"/>
    </source>
</evidence>
<keyword evidence="14" id="KW-1185">Reference proteome</keyword>
<name>A0ABU1T2R0_9ACTO</name>
<protein>
    <submittedName>
        <fullName evidence="13">Membrane peptidoglycan carboxypeptidase</fullName>
    </submittedName>
</protein>
<dbReference type="SUPFAM" id="SSF53955">
    <property type="entry name" value="Lysozyme-like"/>
    <property type="match status" value="1"/>
</dbReference>
<keyword evidence="4" id="KW-0808">Transferase</keyword>
<evidence type="ECO:0000256" key="4">
    <source>
        <dbReference type="ARBA" id="ARBA00022679"/>
    </source>
</evidence>
<dbReference type="PANTHER" id="PTHR32282">
    <property type="entry name" value="BINDING PROTEIN TRANSPEPTIDASE, PUTATIVE-RELATED"/>
    <property type="match status" value="1"/>
</dbReference>
<comment type="catalytic activity">
    <reaction evidence="7">
        <text>Preferential cleavage: (Ac)2-L-Lys-D-Ala-|-D-Ala. Also transpeptidation of peptidyl-alanyl moieties that are N-acyl substituents of D-alanine.</text>
        <dbReference type="EC" id="3.4.16.4"/>
    </reaction>
</comment>
<evidence type="ECO:0000259" key="12">
    <source>
        <dbReference type="Pfam" id="PF00912"/>
    </source>
</evidence>
<feature type="compositionally biased region" description="Basic residues" evidence="9">
    <location>
        <begin position="1"/>
        <end position="19"/>
    </location>
</feature>
<accession>A0ABU1T2R0</accession>
<evidence type="ECO:0000313" key="13">
    <source>
        <dbReference type="EMBL" id="MDR6939589.1"/>
    </source>
</evidence>
<keyword evidence="2" id="KW-0645">Protease</keyword>
<feature type="transmembrane region" description="Helical" evidence="10">
    <location>
        <begin position="39"/>
        <end position="60"/>
    </location>
</feature>
<evidence type="ECO:0000259" key="11">
    <source>
        <dbReference type="Pfam" id="PF00905"/>
    </source>
</evidence>
<keyword evidence="1 13" id="KW-0121">Carboxypeptidase</keyword>
<feature type="compositionally biased region" description="Low complexity" evidence="9">
    <location>
        <begin position="689"/>
        <end position="705"/>
    </location>
</feature>
<organism evidence="13 14">
    <name type="scientific">Arcanobacterium hippocoleae</name>
    <dbReference type="NCBI Taxonomy" id="149017"/>
    <lineage>
        <taxon>Bacteria</taxon>
        <taxon>Bacillati</taxon>
        <taxon>Actinomycetota</taxon>
        <taxon>Actinomycetes</taxon>
        <taxon>Actinomycetales</taxon>
        <taxon>Actinomycetaceae</taxon>
        <taxon>Arcanobacterium</taxon>
    </lineage>
</organism>
<dbReference type="InterPro" id="IPR036950">
    <property type="entry name" value="PBP_transglycosylase"/>
</dbReference>
<reference evidence="13 14" key="1">
    <citation type="submission" date="2023-07" db="EMBL/GenBank/DDBJ databases">
        <title>Sequencing the genomes of 1000 actinobacteria strains.</title>
        <authorList>
            <person name="Klenk H.-P."/>
        </authorList>
    </citation>
    <scope>NUCLEOTIDE SEQUENCE [LARGE SCALE GENOMIC DNA]</scope>
    <source>
        <strain evidence="13 14">DSM 15539</strain>
    </source>
</reference>
<comment type="catalytic activity">
    <reaction evidence="8">
        <text>[GlcNAc-(1-&gt;4)-Mur2Ac(oyl-L-Ala-gamma-D-Glu-L-Lys-D-Ala-D-Ala)](n)-di-trans,octa-cis-undecaprenyl diphosphate + beta-D-GlcNAc-(1-&gt;4)-Mur2Ac(oyl-L-Ala-gamma-D-Glu-L-Lys-D-Ala-D-Ala)-di-trans,octa-cis-undecaprenyl diphosphate = [GlcNAc-(1-&gt;4)-Mur2Ac(oyl-L-Ala-gamma-D-Glu-L-Lys-D-Ala-D-Ala)](n+1)-di-trans,octa-cis-undecaprenyl diphosphate + di-trans,octa-cis-undecaprenyl diphosphate + H(+)</text>
        <dbReference type="Rhea" id="RHEA:23708"/>
        <dbReference type="Rhea" id="RHEA-COMP:9602"/>
        <dbReference type="Rhea" id="RHEA-COMP:9603"/>
        <dbReference type="ChEBI" id="CHEBI:15378"/>
        <dbReference type="ChEBI" id="CHEBI:58405"/>
        <dbReference type="ChEBI" id="CHEBI:60033"/>
        <dbReference type="ChEBI" id="CHEBI:78435"/>
        <dbReference type="EC" id="2.4.99.28"/>
    </reaction>
</comment>
<keyword evidence="10" id="KW-0812">Transmembrane</keyword>
<evidence type="ECO:0000256" key="8">
    <source>
        <dbReference type="ARBA" id="ARBA00049902"/>
    </source>
</evidence>
<dbReference type="GO" id="GO:0004180">
    <property type="term" value="F:carboxypeptidase activity"/>
    <property type="evidence" value="ECO:0007669"/>
    <property type="project" value="UniProtKB-KW"/>
</dbReference>
<feature type="compositionally biased region" description="Basic and acidic residues" evidence="9">
    <location>
        <begin position="664"/>
        <end position="678"/>
    </location>
</feature>
<evidence type="ECO:0000256" key="1">
    <source>
        <dbReference type="ARBA" id="ARBA00022645"/>
    </source>
</evidence>
<dbReference type="Proteomes" id="UP001266099">
    <property type="component" value="Unassembled WGS sequence"/>
</dbReference>
<dbReference type="EMBL" id="JAVDUJ010000001">
    <property type="protein sequence ID" value="MDR6939589.1"/>
    <property type="molecule type" value="Genomic_DNA"/>
</dbReference>
<keyword evidence="3" id="KW-0328">Glycosyltransferase</keyword>
<dbReference type="Pfam" id="PF00912">
    <property type="entry name" value="Transgly"/>
    <property type="match status" value="1"/>
</dbReference>
<feature type="domain" description="Penicillin-binding protein transpeptidase" evidence="11">
    <location>
        <begin position="353"/>
        <end position="601"/>
    </location>
</feature>
<evidence type="ECO:0000313" key="14">
    <source>
        <dbReference type="Proteomes" id="UP001266099"/>
    </source>
</evidence>
<dbReference type="InterPro" id="IPR012338">
    <property type="entry name" value="Beta-lactam/transpept-like"/>
</dbReference>
<dbReference type="Gene3D" id="1.10.3810.10">
    <property type="entry name" value="Biosynthetic peptidoglycan transglycosylase-like"/>
    <property type="match status" value="1"/>
</dbReference>
<dbReference type="InterPro" id="IPR001460">
    <property type="entry name" value="PCN-bd_Tpept"/>
</dbReference>
<feature type="domain" description="Glycosyl transferase family 51" evidence="12">
    <location>
        <begin position="86"/>
        <end position="257"/>
    </location>
</feature>
<dbReference type="InterPro" id="IPR023346">
    <property type="entry name" value="Lysozyme-like_dom_sf"/>
</dbReference>
<dbReference type="Pfam" id="PF00905">
    <property type="entry name" value="Transpeptidase"/>
    <property type="match status" value="1"/>
</dbReference>
<keyword evidence="5" id="KW-0378">Hydrolase</keyword>
<dbReference type="PANTHER" id="PTHR32282:SF34">
    <property type="entry name" value="PENICILLIN-BINDING PROTEIN 1A"/>
    <property type="match status" value="1"/>
</dbReference>
<evidence type="ECO:0000256" key="10">
    <source>
        <dbReference type="SAM" id="Phobius"/>
    </source>
</evidence>
<keyword evidence="10" id="KW-1133">Transmembrane helix</keyword>
<dbReference type="RefSeq" id="WP_309956376.1">
    <property type="nucleotide sequence ID" value="NZ_JAVDUJ010000001.1"/>
</dbReference>